<dbReference type="InterPro" id="IPR054722">
    <property type="entry name" value="PolX-like_BBD"/>
</dbReference>
<name>A0A438HFM1_VITVI</name>
<dbReference type="EMBL" id="QGNW01000230">
    <property type="protein sequence ID" value="RVW83247.1"/>
    <property type="molecule type" value="Genomic_DNA"/>
</dbReference>
<evidence type="ECO:0000313" key="4">
    <source>
        <dbReference type="Proteomes" id="UP000288805"/>
    </source>
</evidence>
<evidence type="ECO:0000259" key="2">
    <source>
        <dbReference type="Pfam" id="PF25597"/>
    </source>
</evidence>
<accession>A0A438HFM1</accession>
<evidence type="ECO:0000313" key="3">
    <source>
        <dbReference type="EMBL" id="RVW83247.1"/>
    </source>
</evidence>
<feature type="domain" description="Retroviral polymerase SH3-like" evidence="2">
    <location>
        <begin position="247"/>
        <end position="286"/>
    </location>
</feature>
<dbReference type="AlphaFoldDB" id="A0A438HFM1"/>
<feature type="domain" description="Retrovirus-related Pol polyprotein from transposon TNT 1-94-like beta-barrel" evidence="1">
    <location>
        <begin position="93"/>
        <end position="171"/>
    </location>
</feature>
<dbReference type="Pfam" id="PF25597">
    <property type="entry name" value="SH3_retrovirus"/>
    <property type="match status" value="1"/>
</dbReference>
<reference evidence="3 4" key="1">
    <citation type="journal article" date="2018" name="PLoS Genet.">
        <title>Population sequencing reveals clonal diversity and ancestral inbreeding in the grapevine cultivar Chardonnay.</title>
        <authorList>
            <person name="Roach M.J."/>
            <person name="Johnson D.L."/>
            <person name="Bohlmann J."/>
            <person name="van Vuuren H.J."/>
            <person name="Jones S.J."/>
            <person name="Pretorius I.S."/>
            <person name="Schmidt S.A."/>
            <person name="Borneman A.R."/>
        </authorList>
    </citation>
    <scope>NUCLEOTIDE SEQUENCE [LARGE SCALE GENOMIC DNA]</scope>
    <source>
        <strain evidence="4">cv. Chardonnay</strain>
        <tissue evidence="3">Leaf</tissue>
    </source>
</reference>
<dbReference type="InterPro" id="IPR057670">
    <property type="entry name" value="SH3_retrovirus"/>
</dbReference>
<evidence type="ECO:0008006" key="5">
    <source>
        <dbReference type="Google" id="ProtNLM"/>
    </source>
</evidence>
<dbReference type="Pfam" id="PF22936">
    <property type="entry name" value="Pol_BBD"/>
    <property type="match status" value="1"/>
</dbReference>
<protein>
    <recommendedName>
        <fullName evidence="5">Retrovirus-related Pol polyprotein from transposon TNT 1-94</fullName>
    </recommendedName>
</protein>
<proteinExistence type="predicted"/>
<gene>
    <name evidence="3" type="ORF">CK203_039677</name>
</gene>
<dbReference type="Proteomes" id="UP000288805">
    <property type="component" value="Unassembled WGS sequence"/>
</dbReference>
<organism evidence="3 4">
    <name type="scientific">Vitis vinifera</name>
    <name type="common">Grape</name>
    <dbReference type="NCBI Taxonomy" id="29760"/>
    <lineage>
        <taxon>Eukaryota</taxon>
        <taxon>Viridiplantae</taxon>
        <taxon>Streptophyta</taxon>
        <taxon>Embryophyta</taxon>
        <taxon>Tracheophyta</taxon>
        <taxon>Spermatophyta</taxon>
        <taxon>Magnoliopsida</taxon>
        <taxon>eudicotyledons</taxon>
        <taxon>Gunneridae</taxon>
        <taxon>Pentapetalae</taxon>
        <taxon>rosids</taxon>
        <taxon>Vitales</taxon>
        <taxon>Vitaceae</taxon>
        <taxon>Viteae</taxon>
        <taxon>Vitis</taxon>
    </lineage>
</organism>
<comment type="caution">
    <text evidence="3">The sequence shown here is derived from an EMBL/GenBank/DDBJ whole genome shotgun (WGS) entry which is preliminary data.</text>
</comment>
<evidence type="ECO:0000259" key="1">
    <source>
        <dbReference type="Pfam" id="PF22936"/>
    </source>
</evidence>
<sequence>MRYGEGVTEYFSRVMTVANKMQIYGENMQDVKVRRNGEKQALKVIFEGGRGRGRGTYRGRGRGRGRADFNKATVQCYWMPSTWTFSAKREDAWFLDSGCSNHMCNDQTMFNELDEKFRHSVKLGNNTKMDMMGKGSVKLLLDGVNHVVVEVYYIPELRNNLLSIGQLQERGLAILIKGGMCKIFHLEKVLSDKNSKLVSPLASEIWASELQGFENLVVQEHGVYHWQSKNVTPEEAWSGVKPSVESFLGLCEESKGYRLFDPIAKRFVVSRDIIFEEEKQWDWDGEERVRELRQSRDRQPPTWMGYYVSGEGLFKDEIHMTLVESTDPLYFEEAVKNANWRLAMNNEIKSIEKNQTWTLTELPTGAKKKKKKKE</sequence>